<organism evidence="2 3">
    <name type="scientific">Candidatus Methylophosphatis roskildensis</name>
    <dbReference type="NCBI Taxonomy" id="2899263"/>
    <lineage>
        <taxon>Bacteria</taxon>
        <taxon>Pseudomonadati</taxon>
        <taxon>Pseudomonadota</taxon>
        <taxon>Betaproteobacteria</taxon>
        <taxon>Nitrosomonadales</taxon>
        <taxon>Sterolibacteriaceae</taxon>
        <taxon>Candidatus Methylophosphatis</taxon>
    </lineage>
</organism>
<dbReference type="InterPro" id="IPR036909">
    <property type="entry name" value="Cyt_c-like_dom_sf"/>
</dbReference>
<sequence length="103" mass="11845">MNLHRIAPVLALLVFCHAPLALADDGAQGRALYESRCDTCHDKSVYNRAVRKSRNFAEVRQWVARWNTELDGAWTDDEIDAVTRYLNERYYKFPCPARICKAG</sequence>
<dbReference type="GO" id="GO:0020037">
    <property type="term" value="F:heme binding"/>
    <property type="evidence" value="ECO:0007669"/>
    <property type="project" value="InterPro"/>
</dbReference>
<dbReference type="EMBL" id="JADJEV010000004">
    <property type="protein sequence ID" value="MBK6974010.1"/>
    <property type="molecule type" value="Genomic_DNA"/>
</dbReference>
<evidence type="ECO:0000313" key="2">
    <source>
        <dbReference type="EMBL" id="MBK6974010.1"/>
    </source>
</evidence>
<evidence type="ECO:0000313" key="3">
    <source>
        <dbReference type="Proteomes" id="UP000807785"/>
    </source>
</evidence>
<evidence type="ECO:0008006" key="4">
    <source>
        <dbReference type="Google" id="ProtNLM"/>
    </source>
</evidence>
<dbReference type="Proteomes" id="UP000807785">
    <property type="component" value="Unassembled WGS sequence"/>
</dbReference>
<comment type="caution">
    <text evidence="2">The sequence shown here is derived from an EMBL/GenBank/DDBJ whole genome shotgun (WGS) entry which is preliminary data.</text>
</comment>
<proteinExistence type="predicted"/>
<dbReference type="Gene3D" id="1.10.760.10">
    <property type="entry name" value="Cytochrome c-like domain"/>
    <property type="match status" value="1"/>
</dbReference>
<feature type="signal peptide" evidence="1">
    <location>
        <begin position="1"/>
        <end position="23"/>
    </location>
</feature>
<evidence type="ECO:0000256" key="1">
    <source>
        <dbReference type="SAM" id="SignalP"/>
    </source>
</evidence>
<keyword evidence="1" id="KW-0732">Signal</keyword>
<protein>
    <recommendedName>
        <fullName evidence="4">Cytochrome c</fullName>
    </recommendedName>
</protein>
<accession>A0A9D7DZY4</accession>
<feature type="chain" id="PRO_5039611665" description="Cytochrome c" evidence="1">
    <location>
        <begin position="24"/>
        <end position="103"/>
    </location>
</feature>
<gene>
    <name evidence="2" type="ORF">IPH26_14110</name>
</gene>
<reference evidence="2" key="1">
    <citation type="submission" date="2020-10" db="EMBL/GenBank/DDBJ databases">
        <title>Connecting structure to function with the recovery of over 1000 high-quality activated sludge metagenome-assembled genomes encoding full-length rRNA genes using long-read sequencing.</title>
        <authorList>
            <person name="Singleton C.M."/>
            <person name="Petriglieri F."/>
            <person name="Kristensen J.M."/>
            <person name="Kirkegaard R.H."/>
            <person name="Michaelsen T.Y."/>
            <person name="Andersen M.H."/>
            <person name="Karst S.M."/>
            <person name="Dueholm M.S."/>
            <person name="Nielsen P.H."/>
            <person name="Albertsen M."/>
        </authorList>
    </citation>
    <scope>NUCLEOTIDE SEQUENCE</scope>
    <source>
        <strain evidence="2">Bjer_18-Q3-R1-45_BAT3C.347</strain>
    </source>
</reference>
<name>A0A9D7DZY4_9PROT</name>
<dbReference type="GO" id="GO:0009055">
    <property type="term" value="F:electron transfer activity"/>
    <property type="evidence" value="ECO:0007669"/>
    <property type="project" value="InterPro"/>
</dbReference>
<dbReference type="SUPFAM" id="SSF46626">
    <property type="entry name" value="Cytochrome c"/>
    <property type="match status" value="1"/>
</dbReference>
<dbReference type="AlphaFoldDB" id="A0A9D7DZY4"/>